<evidence type="ECO:0000313" key="2">
    <source>
        <dbReference type="Proteomes" id="UP000183376"/>
    </source>
</evidence>
<gene>
    <name evidence="1" type="ORF">SAMN04489726_1674</name>
</gene>
<evidence type="ECO:0000313" key="1">
    <source>
        <dbReference type="EMBL" id="SDM44780.1"/>
    </source>
</evidence>
<dbReference type="EMBL" id="LT629701">
    <property type="protein sequence ID" value="SDM44780.1"/>
    <property type="molecule type" value="Genomic_DNA"/>
</dbReference>
<dbReference type="eggNOG" id="ENOG50323D7">
    <property type="taxonomic scope" value="Bacteria"/>
</dbReference>
<dbReference type="Proteomes" id="UP000183376">
    <property type="component" value="Chromosome I"/>
</dbReference>
<keyword evidence="2" id="KW-1185">Reference proteome</keyword>
<reference evidence="1 2" key="1">
    <citation type="submission" date="2016-10" db="EMBL/GenBank/DDBJ databases">
        <authorList>
            <person name="de Groot N.N."/>
        </authorList>
    </citation>
    <scope>NUCLEOTIDE SEQUENCE [LARGE SCALE GENOMIC DNA]</scope>
    <source>
        <strain evidence="1 2">DSM 44149</strain>
    </source>
</reference>
<sequence length="309" mass="33022">MASLPESAALMAKLRAADLCLALDPEPMKKYGSKQTTVQGPGLVGCKILSGDVGPTGPIHRFEISTRIYTEIDRLSNRDVEEQAGGYKVFRSERQLTDSGCTYRLPIAESGYAFVIEGYKSSGQQGQKNTWPEACADAKAYTGAIAAKLLAFPARTTPPTGTSLLGKDPCAAQQQVVAEFPGWTVDRVERATPYACHVVLTKAGDPYSYDLGLDFHLNVEQEVTADNPAVTIAGLRGIRLNKSFMPGLPEYCTLSLTYKPSEPKGTKTGHLIGVDLRPKQVKQGGTPPQSLSPCTAVDKIAATVVQSAG</sequence>
<name>A0A1G9TAU0_ALLAB</name>
<accession>A0A1G9TAU0</accession>
<protein>
    <submittedName>
        <fullName evidence="1">Uncharacterized protein</fullName>
    </submittedName>
</protein>
<proteinExistence type="predicted"/>
<organism evidence="1 2">
    <name type="scientific">Allokutzneria albata</name>
    <name type="common">Kibdelosporangium albatum</name>
    <dbReference type="NCBI Taxonomy" id="211114"/>
    <lineage>
        <taxon>Bacteria</taxon>
        <taxon>Bacillati</taxon>
        <taxon>Actinomycetota</taxon>
        <taxon>Actinomycetes</taxon>
        <taxon>Pseudonocardiales</taxon>
        <taxon>Pseudonocardiaceae</taxon>
        <taxon>Allokutzneria</taxon>
    </lineage>
</organism>
<dbReference type="AlphaFoldDB" id="A0A1G9TAU0"/>